<evidence type="ECO:0000313" key="3">
    <source>
        <dbReference type="EMBL" id="KDR15434.1"/>
    </source>
</evidence>
<feature type="region of interest" description="Disordered" evidence="1">
    <location>
        <begin position="768"/>
        <end position="810"/>
    </location>
</feature>
<dbReference type="AlphaFoldDB" id="A0A067RA21"/>
<feature type="region of interest" description="Disordered" evidence="1">
    <location>
        <begin position="371"/>
        <end position="453"/>
    </location>
</feature>
<dbReference type="Gene3D" id="1.10.238.10">
    <property type="entry name" value="EF-hand"/>
    <property type="match status" value="1"/>
</dbReference>
<dbReference type="OMA" id="EDAMISW"/>
<name>A0A067RA21_ZOONE</name>
<organism evidence="3 4">
    <name type="scientific">Zootermopsis nevadensis</name>
    <name type="common">Dampwood termite</name>
    <dbReference type="NCBI Taxonomy" id="136037"/>
    <lineage>
        <taxon>Eukaryota</taxon>
        <taxon>Metazoa</taxon>
        <taxon>Ecdysozoa</taxon>
        <taxon>Arthropoda</taxon>
        <taxon>Hexapoda</taxon>
        <taxon>Insecta</taxon>
        <taxon>Pterygota</taxon>
        <taxon>Neoptera</taxon>
        <taxon>Polyneoptera</taxon>
        <taxon>Dictyoptera</taxon>
        <taxon>Blattodea</taxon>
        <taxon>Blattoidea</taxon>
        <taxon>Termitoidae</taxon>
        <taxon>Termopsidae</taxon>
        <taxon>Zootermopsis</taxon>
    </lineage>
</organism>
<dbReference type="InterPro" id="IPR000261">
    <property type="entry name" value="EH_dom"/>
</dbReference>
<feature type="compositionally biased region" description="Polar residues" evidence="1">
    <location>
        <begin position="392"/>
        <end position="411"/>
    </location>
</feature>
<gene>
    <name evidence="3" type="ORF">L798_09138</name>
</gene>
<dbReference type="GO" id="GO:0030130">
    <property type="term" value="C:clathrin coat of trans-Golgi network vesicle"/>
    <property type="evidence" value="ECO:0007669"/>
    <property type="project" value="TreeGrafter"/>
</dbReference>
<feature type="domain" description="EH" evidence="2">
    <location>
        <begin position="209"/>
        <end position="306"/>
    </location>
</feature>
<dbReference type="STRING" id="136037.A0A067RA21"/>
<protein>
    <submittedName>
        <fullName evidence="3">AP1 subunit gamma-binding protein 1</fullName>
    </submittedName>
</protein>
<reference evidence="3 4" key="1">
    <citation type="journal article" date="2014" name="Nat. Commun.">
        <title>Molecular traces of alternative social organization in a termite genome.</title>
        <authorList>
            <person name="Terrapon N."/>
            <person name="Li C."/>
            <person name="Robertson H.M."/>
            <person name="Ji L."/>
            <person name="Meng X."/>
            <person name="Booth W."/>
            <person name="Chen Z."/>
            <person name="Childers C.P."/>
            <person name="Glastad K.M."/>
            <person name="Gokhale K."/>
            <person name="Gowin J."/>
            <person name="Gronenberg W."/>
            <person name="Hermansen R.A."/>
            <person name="Hu H."/>
            <person name="Hunt B.G."/>
            <person name="Huylmans A.K."/>
            <person name="Khalil S.M."/>
            <person name="Mitchell R.D."/>
            <person name="Munoz-Torres M.C."/>
            <person name="Mustard J.A."/>
            <person name="Pan H."/>
            <person name="Reese J.T."/>
            <person name="Scharf M.E."/>
            <person name="Sun F."/>
            <person name="Vogel H."/>
            <person name="Xiao J."/>
            <person name="Yang W."/>
            <person name="Yang Z."/>
            <person name="Yang Z."/>
            <person name="Zhou J."/>
            <person name="Zhu J."/>
            <person name="Brent C.S."/>
            <person name="Elsik C.G."/>
            <person name="Goodisman M.A."/>
            <person name="Liberles D.A."/>
            <person name="Roe R.M."/>
            <person name="Vargo E.L."/>
            <person name="Vilcinskas A."/>
            <person name="Wang J."/>
            <person name="Bornberg-Bauer E."/>
            <person name="Korb J."/>
            <person name="Zhang G."/>
            <person name="Liebig J."/>
        </authorList>
    </citation>
    <scope>NUCLEOTIDE SEQUENCE [LARGE SCALE GENOMIC DNA]</scope>
    <source>
        <tissue evidence="3">Whole organism</tissue>
    </source>
</reference>
<dbReference type="eggNOG" id="KOG0998">
    <property type="taxonomic scope" value="Eukaryota"/>
</dbReference>
<dbReference type="Pfam" id="PF12763">
    <property type="entry name" value="EH"/>
    <property type="match status" value="1"/>
</dbReference>
<dbReference type="PANTHER" id="PTHR15463">
    <property type="entry name" value="AP1 GAMMA SUBUNIT BINDING PROTEIN 1"/>
    <property type="match status" value="1"/>
</dbReference>
<dbReference type="Proteomes" id="UP000027135">
    <property type="component" value="Unassembled WGS sequence"/>
</dbReference>
<dbReference type="PANTHER" id="PTHR15463:SF2">
    <property type="entry name" value="SYNERGIN GAMMA"/>
    <property type="match status" value="1"/>
</dbReference>
<dbReference type="InterPro" id="IPR011992">
    <property type="entry name" value="EF-hand-dom_pair"/>
</dbReference>
<dbReference type="SUPFAM" id="SSF47473">
    <property type="entry name" value="EF-hand"/>
    <property type="match status" value="1"/>
</dbReference>
<evidence type="ECO:0000256" key="1">
    <source>
        <dbReference type="SAM" id="MobiDB-lite"/>
    </source>
</evidence>
<feature type="compositionally biased region" description="Basic residues" evidence="1">
    <location>
        <begin position="439"/>
        <end position="453"/>
    </location>
</feature>
<dbReference type="InParanoid" id="A0A067RA21"/>
<feature type="compositionally biased region" description="Polar residues" evidence="1">
    <location>
        <begin position="774"/>
        <end position="783"/>
    </location>
</feature>
<feature type="compositionally biased region" description="Polar residues" evidence="1">
    <location>
        <begin position="794"/>
        <end position="810"/>
    </location>
</feature>
<accession>A0A067RA21</accession>
<dbReference type="PROSITE" id="PS50031">
    <property type="entry name" value="EH"/>
    <property type="match status" value="1"/>
</dbReference>
<dbReference type="Pfam" id="PF25999">
    <property type="entry name" value="SYNRG_C"/>
    <property type="match status" value="1"/>
</dbReference>
<proteinExistence type="predicted"/>
<keyword evidence="4" id="KW-1185">Reference proteome</keyword>
<feature type="compositionally biased region" description="Polar residues" evidence="1">
    <location>
        <begin position="620"/>
        <end position="632"/>
    </location>
</feature>
<sequence>MHIIQEMANRYPLQQPEMHSRIDLSLGNNTPSMYPGPRAGMWTHLPPHQQLAEEQSEKQREYLKQQQKLRLMTAASTPQAVSADVLIENLLGKKETFKPKKSHHGLAVPGTVPINQHLLGNVGIPVQATGLAPSHIVAAGVPGPSASGTMGSYGTSVAPPETKGSFSHVPTTSANKGYVTVSRMNPQMDFNVPSQAPFSFNLPTWLMPSSERLPQFYRQVWKLVEQETGLVDTTRIFPLLLTSGLPTDVLGFIWGLANHKVAGWLTEQELYIVLALVALAQSGCTFNNLSVLNFIPQPPIPNLKIAGFESAASIPGKDIEVVTASNVEKLKREDLNLRLAPSSASSTANPSYGGDDVGFDEFTDFQSAIPTTAEETSSASIKEQTSTDKPPEIQSGTATALPSDVGTTQKCPSVMVVSSSGHGRGIGSRLANHSLGTPKQKKTKHHHHHHHHRTQSQVIATLDEDFSEFQQAKDPVPSTGSAGDGTANQVFPKCMAKTPQGKTYLLKESAIRADMKLEGNRQTLGNIRDGGLTSLEGIESDFDQRKNSCLMSEKSKPEGSRQDQNIALVGQQMESELKSKTSVSCPIESKIHGVNLMSVEEDKYSALRNLSVAGEDNSPEKPQSFISADHQSPASDDFGDFLSAEPAGGVDDSFVDIATREQSSSKSLADLGSINIWKTVDSPQTAEFQVDDWGEYKGAPVCDVGSDLNQTLDMTGENEVGNTTNKIKMGTDISAMLMDLYLGNDNNVWDPKDADTVVASNDKEKASDLLSLVEPSSDTNSGRSWDLKKKDDNNSQGDTSLNTSETAGQSSTFQGFLGKIYDDDDDDDDVKSKCYSRNVDILCSSPDDQLRGGRSDNFNVDIRTHDGDDDFGEFVGPDTWSEEQKGNDMTKDILFDGHLGQGLKDGLYGDSQSVSSLELPPLALSRHGSVPSLDLKIFPSTTDKNDGNDDNHSWDISPQGIDHQLSEWRRCLEACLSLLRSAVEIFNGVLSGEVLHEIVCSTEGKDYLHNLLEVAGVKDKVEYSYKELKNSGEYRQLDSLLADIDGAWSSLEPYYVKADIAVDMKPDLLVGSGNESSLVFEPPACCGVCLTDVRNSAKTDGSRNTSQLEYGGQVYHSVCANLWVNCVDSSLPALATGSSGFL</sequence>
<dbReference type="InterPro" id="IPR039656">
    <property type="entry name" value="SYNRG"/>
</dbReference>
<evidence type="ECO:0000313" key="4">
    <source>
        <dbReference type="Proteomes" id="UP000027135"/>
    </source>
</evidence>
<evidence type="ECO:0000259" key="2">
    <source>
        <dbReference type="PROSITE" id="PS50031"/>
    </source>
</evidence>
<dbReference type="EMBL" id="KK852824">
    <property type="protein sequence ID" value="KDR15434.1"/>
    <property type="molecule type" value="Genomic_DNA"/>
</dbReference>
<feature type="compositionally biased region" description="Polar residues" evidence="1">
    <location>
        <begin position="371"/>
        <end position="384"/>
    </location>
</feature>
<dbReference type="InterPro" id="IPR059024">
    <property type="entry name" value="SYNRG_C"/>
</dbReference>
<feature type="region of interest" description="Disordered" evidence="1">
    <location>
        <begin position="613"/>
        <end position="632"/>
    </location>
</feature>
<dbReference type="OrthoDB" id="524326at2759"/>